<reference evidence="6" key="1">
    <citation type="submission" date="2016-10" db="EMBL/GenBank/DDBJ databases">
        <authorList>
            <person name="Varghese N."/>
            <person name="Submissions S."/>
        </authorList>
    </citation>
    <scope>NUCLEOTIDE SEQUENCE [LARGE SCALE GENOMIC DNA]</scope>
    <source>
        <strain evidence="6">DSM 3669</strain>
    </source>
</reference>
<evidence type="ECO:0000313" key="5">
    <source>
        <dbReference type="EMBL" id="SFQ99326.1"/>
    </source>
</evidence>
<keyword evidence="1" id="KW-0805">Transcription regulation</keyword>
<dbReference type="Pfam" id="PF01022">
    <property type="entry name" value="HTH_5"/>
    <property type="match status" value="1"/>
</dbReference>
<keyword evidence="2" id="KW-0238">DNA-binding</keyword>
<evidence type="ECO:0000256" key="3">
    <source>
        <dbReference type="ARBA" id="ARBA00023163"/>
    </source>
</evidence>
<dbReference type="SMART" id="SM00418">
    <property type="entry name" value="HTH_ARSR"/>
    <property type="match status" value="1"/>
</dbReference>
<dbReference type="CDD" id="cd00090">
    <property type="entry name" value="HTH_ARSR"/>
    <property type="match status" value="1"/>
</dbReference>
<dbReference type="Gene3D" id="1.10.10.10">
    <property type="entry name" value="Winged helix-like DNA-binding domain superfamily/Winged helix DNA-binding domain"/>
    <property type="match status" value="1"/>
</dbReference>
<dbReference type="PANTHER" id="PTHR33154">
    <property type="entry name" value="TRANSCRIPTIONAL REGULATOR, ARSR FAMILY"/>
    <property type="match status" value="1"/>
</dbReference>
<evidence type="ECO:0000259" key="4">
    <source>
        <dbReference type="PROSITE" id="PS50987"/>
    </source>
</evidence>
<dbReference type="RefSeq" id="WP_092482078.1">
    <property type="nucleotide sequence ID" value="NZ_FOYM01000004.1"/>
</dbReference>
<dbReference type="InterPro" id="IPR001845">
    <property type="entry name" value="HTH_ArsR_DNA-bd_dom"/>
</dbReference>
<evidence type="ECO:0000256" key="1">
    <source>
        <dbReference type="ARBA" id="ARBA00023015"/>
    </source>
</evidence>
<evidence type="ECO:0000313" key="6">
    <source>
        <dbReference type="Proteomes" id="UP000199584"/>
    </source>
</evidence>
<accession>A0A1I6D1E3</accession>
<dbReference type="InterPro" id="IPR051081">
    <property type="entry name" value="HTH_MetalResp_TranReg"/>
</dbReference>
<dbReference type="STRING" id="39060.SAMN05660706_10474"/>
<dbReference type="InterPro" id="IPR036390">
    <property type="entry name" value="WH_DNA-bd_sf"/>
</dbReference>
<sequence>MNLNNYVKIFKALGEPTRLKILKLLSIRPMYVCELESVLHMSQPRISQHLRTMKEAGLVTEKKEAQRTFYSLQIEYLDECFNNLIAFFHADLADLPQFKEEHLRLKQLESDAEVSLCKEGKTQVLNLKQNA</sequence>
<dbReference type="AlphaFoldDB" id="A0A1I6D1E3"/>
<dbReference type="OrthoDB" id="9798835at2"/>
<name>A0A1I6D1E3_9FIRM</name>
<dbReference type="NCBIfam" id="NF033788">
    <property type="entry name" value="HTH_metalloreg"/>
    <property type="match status" value="1"/>
</dbReference>
<feature type="domain" description="HTH arsR-type" evidence="4">
    <location>
        <begin position="1"/>
        <end position="92"/>
    </location>
</feature>
<dbReference type="PRINTS" id="PR00778">
    <property type="entry name" value="HTHARSR"/>
</dbReference>
<dbReference type="SUPFAM" id="SSF46785">
    <property type="entry name" value="Winged helix' DNA-binding domain"/>
    <property type="match status" value="1"/>
</dbReference>
<keyword evidence="6" id="KW-1185">Reference proteome</keyword>
<dbReference type="EMBL" id="FOYM01000004">
    <property type="protein sequence ID" value="SFQ99326.1"/>
    <property type="molecule type" value="Genomic_DNA"/>
</dbReference>
<dbReference type="Proteomes" id="UP000199584">
    <property type="component" value="Unassembled WGS sequence"/>
</dbReference>
<protein>
    <submittedName>
        <fullName evidence="5">Transcriptional regulator, ArsR family</fullName>
    </submittedName>
</protein>
<evidence type="ECO:0000256" key="2">
    <source>
        <dbReference type="ARBA" id="ARBA00023125"/>
    </source>
</evidence>
<gene>
    <name evidence="5" type="ORF">SAMN05660706_10474</name>
</gene>
<dbReference type="PANTHER" id="PTHR33154:SF33">
    <property type="entry name" value="TRANSCRIPTIONAL REPRESSOR SDPR"/>
    <property type="match status" value="1"/>
</dbReference>
<dbReference type="PROSITE" id="PS50987">
    <property type="entry name" value="HTH_ARSR_2"/>
    <property type="match status" value="1"/>
</dbReference>
<keyword evidence="3" id="KW-0804">Transcription</keyword>
<dbReference type="InterPro" id="IPR036388">
    <property type="entry name" value="WH-like_DNA-bd_sf"/>
</dbReference>
<organism evidence="5 6">
    <name type="scientific">Desulfoscipio geothermicus DSM 3669</name>
    <dbReference type="NCBI Taxonomy" id="1121426"/>
    <lineage>
        <taxon>Bacteria</taxon>
        <taxon>Bacillati</taxon>
        <taxon>Bacillota</taxon>
        <taxon>Clostridia</taxon>
        <taxon>Eubacteriales</taxon>
        <taxon>Desulfallaceae</taxon>
        <taxon>Desulfoscipio</taxon>
    </lineage>
</organism>
<dbReference type="GO" id="GO:0003677">
    <property type="term" value="F:DNA binding"/>
    <property type="evidence" value="ECO:0007669"/>
    <property type="project" value="UniProtKB-KW"/>
</dbReference>
<dbReference type="InterPro" id="IPR011991">
    <property type="entry name" value="ArsR-like_HTH"/>
</dbReference>
<proteinExistence type="predicted"/>
<dbReference type="GO" id="GO:0003700">
    <property type="term" value="F:DNA-binding transcription factor activity"/>
    <property type="evidence" value="ECO:0007669"/>
    <property type="project" value="InterPro"/>
</dbReference>